<keyword evidence="5" id="KW-0378">Hydrolase</keyword>
<gene>
    <name evidence="9" type="ORF">RM573_14935</name>
</gene>
<evidence type="ECO:0000256" key="7">
    <source>
        <dbReference type="ARBA" id="ARBA00023136"/>
    </source>
</evidence>
<keyword evidence="3" id="KW-0645">Protease</keyword>
<organism evidence="9 10">
    <name type="scientific">Thalassotalea castellviae</name>
    <dbReference type="NCBI Taxonomy" id="3075612"/>
    <lineage>
        <taxon>Bacteria</taxon>
        <taxon>Pseudomonadati</taxon>
        <taxon>Pseudomonadota</taxon>
        <taxon>Gammaproteobacteria</taxon>
        <taxon>Alteromonadales</taxon>
        <taxon>Colwelliaceae</taxon>
        <taxon>Thalassotalea</taxon>
    </lineage>
</organism>
<dbReference type="EMBL" id="JAVRIF010000009">
    <property type="protein sequence ID" value="MDT0604895.1"/>
    <property type="molecule type" value="Genomic_DNA"/>
</dbReference>
<evidence type="ECO:0000313" key="9">
    <source>
        <dbReference type="EMBL" id="MDT0604895.1"/>
    </source>
</evidence>
<dbReference type="InterPro" id="IPR019127">
    <property type="entry name" value="Exosortase"/>
</dbReference>
<reference evidence="9 10" key="1">
    <citation type="submission" date="2023-09" db="EMBL/GenBank/DDBJ databases">
        <authorList>
            <person name="Rey-Velasco X."/>
        </authorList>
    </citation>
    <scope>NUCLEOTIDE SEQUENCE [LARGE SCALE GENOMIC DNA]</scope>
    <source>
        <strain evidence="9 10">W431</strain>
    </source>
</reference>
<dbReference type="NCBIfam" id="TIGR04178">
    <property type="entry name" value="exo_archaeo"/>
    <property type="match status" value="1"/>
</dbReference>
<keyword evidence="2" id="KW-1003">Cell membrane</keyword>
<evidence type="ECO:0000313" key="10">
    <source>
        <dbReference type="Proteomes" id="UP001266357"/>
    </source>
</evidence>
<accession>A0ABU3A4Z8</accession>
<feature type="transmembrane region" description="Helical" evidence="8">
    <location>
        <begin position="147"/>
        <end position="167"/>
    </location>
</feature>
<name>A0ABU3A4Z8_9GAMM</name>
<comment type="subcellular location">
    <subcellularLocation>
        <location evidence="1">Cell membrane</location>
        <topology evidence="1">Multi-pass membrane protein</topology>
    </subcellularLocation>
</comment>
<feature type="transmembrane region" description="Helical" evidence="8">
    <location>
        <begin position="88"/>
        <end position="105"/>
    </location>
</feature>
<feature type="transmembrane region" description="Helical" evidence="8">
    <location>
        <begin position="20"/>
        <end position="38"/>
    </location>
</feature>
<comment type="caution">
    <text evidence="9">The sequence shown here is derived from an EMBL/GenBank/DDBJ whole genome shotgun (WGS) entry which is preliminary data.</text>
</comment>
<evidence type="ECO:0000256" key="4">
    <source>
        <dbReference type="ARBA" id="ARBA00022692"/>
    </source>
</evidence>
<protein>
    <submittedName>
        <fullName evidence="9">Archaeosortase/exosortase family protein</fullName>
    </submittedName>
</protein>
<dbReference type="InterPro" id="IPR026392">
    <property type="entry name" value="Exo/Archaeosortase_dom"/>
</dbReference>
<sequence length="176" mass="20313">MSKLSKVNQQDEQSLALKYFPRFLLYLIILQSIVYWVHRDLWLSQTIQHALSNSVAYLYQLIAEPIIVDGNLLKHTNSTRFLIVDNECTGLMLIASVSAVVLALNQPIYNKICMLIVAVLVLHVENILRIIHLMYEIKEENNDFDFYHLYIWQIINFVTALLVIVGVERILGSKAP</sequence>
<evidence type="ECO:0000256" key="1">
    <source>
        <dbReference type="ARBA" id="ARBA00004651"/>
    </source>
</evidence>
<evidence type="ECO:0000256" key="5">
    <source>
        <dbReference type="ARBA" id="ARBA00022801"/>
    </source>
</evidence>
<evidence type="ECO:0000256" key="2">
    <source>
        <dbReference type="ARBA" id="ARBA00022475"/>
    </source>
</evidence>
<dbReference type="Proteomes" id="UP001266357">
    <property type="component" value="Unassembled WGS sequence"/>
</dbReference>
<keyword evidence="10" id="KW-1185">Reference proteome</keyword>
<evidence type="ECO:0000256" key="6">
    <source>
        <dbReference type="ARBA" id="ARBA00022989"/>
    </source>
</evidence>
<feature type="transmembrane region" description="Helical" evidence="8">
    <location>
        <begin position="50"/>
        <end position="68"/>
    </location>
</feature>
<evidence type="ECO:0000256" key="3">
    <source>
        <dbReference type="ARBA" id="ARBA00022670"/>
    </source>
</evidence>
<feature type="transmembrane region" description="Helical" evidence="8">
    <location>
        <begin position="112"/>
        <end position="135"/>
    </location>
</feature>
<dbReference type="Pfam" id="PF09721">
    <property type="entry name" value="Exosortase_EpsH"/>
    <property type="match status" value="1"/>
</dbReference>
<proteinExistence type="predicted"/>
<keyword evidence="4 8" id="KW-0812">Transmembrane</keyword>
<dbReference type="RefSeq" id="WP_311583813.1">
    <property type="nucleotide sequence ID" value="NZ_JAVRIF010000009.1"/>
</dbReference>
<evidence type="ECO:0000256" key="8">
    <source>
        <dbReference type="SAM" id="Phobius"/>
    </source>
</evidence>
<keyword evidence="7 8" id="KW-0472">Membrane</keyword>
<keyword evidence="6 8" id="KW-1133">Transmembrane helix</keyword>